<evidence type="ECO:0000313" key="2">
    <source>
        <dbReference type="Proteomes" id="UP000580250"/>
    </source>
</evidence>
<protein>
    <submittedName>
        <fullName evidence="1">Uncharacterized protein</fullName>
    </submittedName>
</protein>
<dbReference type="AlphaFoldDB" id="A0A6V7W8F9"/>
<dbReference type="EMBL" id="CAJEWN010000467">
    <property type="protein sequence ID" value="CAD2183415.1"/>
    <property type="molecule type" value="Genomic_DNA"/>
</dbReference>
<name>A0A6V7W8F9_MELEN</name>
<accession>A0A6V7W8F9</accession>
<proteinExistence type="predicted"/>
<organism evidence="1 2">
    <name type="scientific">Meloidogyne enterolobii</name>
    <name type="common">Root-knot nematode worm</name>
    <name type="synonym">Meloidogyne mayaguensis</name>
    <dbReference type="NCBI Taxonomy" id="390850"/>
    <lineage>
        <taxon>Eukaryota</taxon>
        <taxon>Metazoa</taxon>
        <taxon>Ecdysozoa</taxon>
        <taxon>Nematoda</taxon>
        <taxon>Chromadorea</taxon>
        <taxon>Rhabditida</taxon>
        <taxon>Tylenchina</taxon>
        <taxon>Tylenchomorpha</taxon>
        <taxon>Tylenchoidea</taxon>
        <taxon>Meloidogynidae</taxon>
        <taxon>Meloidogyninae</taxon>
        <taxon>Meloidogyne</taxon>
    </lineage>
</organism>
<evidence type="ECO:0000313" key="1">
    <source>
        <dbReference type="EMBL" id="CAD2183415.1"/>
    </source>
</evidence>
<dbReference type="OrthoDB" id="5899474at2759"/>
<dbReference type="Proteomes" id="UP000580250">
    <property type="component" value="Unassembled WGS sequence"/>
</dbReference>
<gene>
    <name evidence="1" type="ORF">MENT_LOCUS35708</name>
</gene>
<comment type="caution">
    <text evidence="1">The sequence shown here is derived from an EMBL/GenBank/DDBJ whole genome shotgun (WGS) entry which is preliminary data.</text>
</comment>
<sequence>MIIDGWMMIKSENEVDINNNDMIPIKSMLHKHRLASLINNRGLNQISDYQKFILVSLMDNITSHEFEVFLQNYELKIKQKLLTYKNFGMEFEIYVELPFSFDQKTNAENSLAEVIKEKFQINKESDSHNHAINYIKSIISEWAQNIYNCIDIEFLLSGSKSLNTDVVESDVDGIVVLNKNKGDGCKINELNQFIGNTNVDECKNFEKAKGSEISLFCLLYNVNKLNFFRPQKFIFNQTEIGALI</sequence>
<reference evidence="1 2" key="1">
    <citation type="submission" date="2020-08" db="EMBL/GenBank/DDBJ databases">
        <authorList>
            <person name="Koutsovoulos G."/>
            <person name="Danchin GJ E."/>
        </authorList>
    </citation>
    <scope>NUCLEOTIDE SEQUENCE [LARGE SCALE GENOMIC DNA]</scope>
</reference>